<dbReference type="InterPro" id="IPR016040">
    <property type="entry name" value="NAD(P)-bd_dom"/>
</dbReference>
<evidence type="ECO:0000313" key="2">
    <source>
        <dbReference type="EMBL" id="MBB4667913.1"/>
    </source>
</evidence>
<feature type="domain" description="NAD(P)-binding" evidence="1">
    <location>
        <begin position="7"/>
        <end position="170"/>
    </location>
</feature>
<name>A0A7W7FK91_9MICO</name>
<evidence type="ECO:0000259" key="1">
    <source>
        <dbReference type="Pfam" id="PF13460"/>
    </source>
</evidence>
<proteinExistence type="predicted"/>
<organism evidence="2 3">
    <name type="scientific">Microbacterium marinum</name>
    <dbReference type="NCBI Taxonomy" id="421115"/>
    <lineage>
        <taxon>Bacteria</taxon>
        <taxon>Bacillati</taxon>
        <taxon>Actinomycetota</taxon>
        <taxon>Actinomycetes</taxon>
        <taxon>Micrococcales</taxon>
        <taxon>Microbacteriaceae</taxon>
        <taxon>Microbacterium</taxon>
    </lineage>
</organism>
<dbReference type="PANTHER" id="PTHR12126">
    <property type="entry name" value="NADH-UBIQUINONE OXIDOREDUCTASE 39 KDA SUBUNIT-RELATED"/>
    <property type="match status" value="1"/>
</dbReference>
<sequence>MRIAVAGGTGTVGRHIVAEARRRGHDAVVIARSTGVDVLTGAGVDAALAGVDTLIDAVSVGTMKAAESSAFFRVAAGRLLEGAGRAGISHAVLLSIVGIDRNPHGYYAGKVAQEEAYPQHDTPWSIVRATQFHEFAPQVAAQAAFGPIQLAPRARTMPIAAATVASRLLDVAEGGAAGRTVDIAGPREEQLSDMIRAWARRTGKRGLVVPVSLPGAQMRGMRAGLALPGPEALRLGPTYAEWLADQTE</sequence>
<accession>A0A7W7FK91</accession>
<dbReference type="Proteomes" id="UP000573729">
    <property type="component" value="Unassembled WGS sequence"/>
</dbReference>
<dbReference type="InterPro" id="IPR051207">
    <property type="entry name" value="ComplexI_NDUFA9_subunit"/>
</dbReference>
<evidence type="ECO:0000313" key="3">
    <source>
        <dbReference type="Proteomes" id="UP000573729"/>
    </source>
</evidence>
<reference evidence="2 3" key="1">
    <citation type="submission" date="2020-08" db="EMBL/GenBank/DDBJ databases">
        <title>Sequencing the genomes of 1000 actinobacteria strains.</title>
        <authorList>
            <person name="Klenk H.-P."/>
        </authorList>
    </citation>
    <scope>NUCLEOTIDE SEQUENCE [LARGE SCALE GENOMIC DNA]</scope>
    <source>
        <strain evidence="2 3">DSM 24947</strain>
    </source>
</reference>
<dbReference type="EMBL" id="JACHMD010000001">
    <property type="protein sequence ID" value="MBB4667913.1"/>
    <property type="molecule type" value="Genomic_DNA"/>
</dbReference>
<dbReference type="GO" id="GO:0044877">
    <property type="term" value="F:protein-containing complex binding"/>
    <property type="evidence" value="ECO:0007669"/>
    <property type="project" value="TreeGrafter"/>
</dbReference>
<dbReference type="AlphaFoldDB" id="A0A7W7FK91"/>
<dbReference type="PANTHER" id="PTHR12126:SF11">
    <property type="entry name" value="NADH DEHYDROGENASE [UBIQUINONE] 1 ALPHA SUBCOMPLEX SUBUNIT 9, MITOCHONDRIAL"/>
    <property type="match status" value="1"/>
</dbReference>
<dbReference type="SUPFAM" id="SSF51735">
    <property type="entry name" value="NAD(P)-binding Rossmann-fold domains"/>
    <property type="match status" value="1"/>
</dbReference>
<keyword evidence="3" id="KW-1185">Reference proteome</keyword>
<dbReference type="InterPro" id="IPR036291">
    <property type="entry name" value="NAD(P)-bd_dom_sf"/>
</dbReference>
<dbReference type="Pfam" id="PF13460">
    <property type="entry name" value="NAD_binding_10"/>
    <property type="match status" value="1"/>
</dbReference>
<dbReference type="RefSeq" id="WP_184219036.1">
    <property type="nucleotide sequence ID" value="NZ_JACHMD010000001.1"/>
</dbReference>
<dbReference type="Gene3D" id="3.40.50.720">
    <property type="entry name" value="NAD(P)-binding Rossmann-like Domain"/>
    <property type="match status" value="1"/>
</dbReference>
<protein>
    <submittedName>
        <fullName evidence="2">Uncharacterized protein YbjT (DUF2867 family)</fullName>
    </submittedName>
</protein>
<gene>
    <name evidence="2" type="ORF">BKA24_002622</name>
</gene>
<comment type="caution">
    <text evidence="2">The sequence shown here is derived from an EMBL/GenBank/DDBJ whole genome shotgun (WGS) entry which is preliminary data.</text>
</comment>